<sequence length="571" mass="62560">MTAEALLEPSRVRDAASCRAWLERLAAARAGRLESVDRLWRTLQGAGHPTEQQLEIAEQARPAHLGEVEAVLERIDPAAYPTPDRERAQLAAVLASLALARDVYRGIHVRLQEEAMSGGQARAGDDAAARPAAPAGRSASAVPAAALRSVIPLVRALDYQVRLLAAMQRLRLAIDTDEWETLCMLAEALRASTFLDTQMPDPAPLLGRPATSRALFVYPLLLRLAAPWSLGTAEFRLAARLARRWAGLVGFRLDEAAGAEADLRHGPALMLSERRTVRLVTRRLRRRLDERRRDLAAIDPKAAERLPAGLSPDAARQLLADLERRWCDPHIVQQVPDVPLGRMGLRFALPQADNAGAGPQDRRPAALHAAATRAYIYGRFEHNTIIRQALDPRRPADALSSWAQGAQEAEWVSIERAQSVFETEAVTPGLELGGLAMVVAPRAETAGGNARTARAEAARGRMFGRVVSLGQRLPQDLRQPTRKRIGLNVWSGSPVVVGVRIGEFAPWQDAFMLCPDPATGEPASLVMPAGAFLSAASATLREAMRERRIRLEELLDRTRQFDRVRFVPEKS</sequence>
<gene>
    <name evidence="2" type="ORF">HNQ70_003068</name>
</gene>
<proteinExistence type="predicted"/>
<dbReference type="Proteomes" id="UP000532440">
    <property type="component" value="Unassembled WGS sequence"/>
</dbReference>
<comment type="caution">
    <text evidence="2">The sequence shown here is derived from an EMBL/GenBank/DDBJ whole genome shotgun (WGS) entry which is preliminary data.</text>
</comment>
<dbReference type="EMBL" id="JACHGB010000006">
    <property type="protein sequence ID" value="MBB5273040.1"/>
    <property type="molecule type" value="Genomic_DNA"/>
</dbReference>
<evidence type="ECO:0000313" key="3">
    <source>
        <dbReference type="Proteomes" id="UP000532440"/>
    </source>
</evidence>
<name>A0A7W8MA57_9BURK</name>
<reference evidence="2 3" key="1">
    <citation type="submission" date="2020-08" db="EMBL/GenBank/DDBJ databases">
        <title>Genomic Encyclopedia of Type Strains, Phase IV (KMG-IV): sequencing the most valuable type-strain genomes for metagenomic binning, comparative biology and taxonomic classification.</title>
        <authorList>
            <person name="Goeker M."/>
        </authorList>
    </citation>
    <scope>NUCLEOTIDE SEQUENCE [LARGE SCALE GENOMIC DNA]</scope>
    <source>
        <strain evidence="2 3">DSM 29781</strain>
    </source>
</reference>
<dbReference type="RefSeq" id="WP_183969252.1">
    <property type="nucleotide sequence ID" value="NZ_BAABEW010000007.1"/>
</dbReference>
<organism evidence="2 3">
    <name type="scientific">Quisquiliibacterium transsilvanicum</name>
    <dbReference type="NCBI Taxonomy" id="1549638"/>
    <lineage>
        <taxon>Bacteria</taxon>
        <taxon>Pseudomonadati</taxon>
        <taxon>Pseudomonadota</taxon>
        <taxon>Betaproteobacteria</taxon>
        <taxon>Burkholderiales</taxon>
        <taxon>Burkholderiaceae</taxon>
        <taxon>Quisquiliibacterium</taxon>
    </lineage>
</organism>
<dbReference type="AlphaFoldDB" id="A0A7W8MA57"/>
<evidence type="ECO:0000256" key="1">
    <source>
        <dbReference type="SAM" id="MobiDB-lite"/>
    </source>
</evidence>
<keyword evidence="3" id="KW-1185">Reference proteome</keyword>
<feature type="region of interest" description="Disordered" evidence="1">
    <location>
        <begin position="116"/>
        <end position="135"/>
    </location>
</feature>
<protein>
    <submittedName>
        <fullName evidence="2">Uncharacterized protein</fullName>
    </submittedName>
</protein>
<evidence type="ECO:0000313" key="2">
    <source>
        <dbReference type="EMBL" id="MBB5273040.1"/>
    </source>
</evidence>
<accession>A0A7W8MA57</accession>